<accession>A0A6J5PDU8</accession>
<gene>
    <name evidence="1" type="ORF">UFOVP862_4</name>
</gene>
<evidence type="ECO:0000313" key="1">
    <source>
        <dbReference type="EMBL" id="CAB4167235.1"/>
    </source>
</evidence>
<reference evidence="1" key="1">
    <citation type="submission" date="2020-04" db="EMBL/GenBank/DDBJ databases">
        <authorList>
            <person name="Chiriac C."/>
            <person name="Salcher M."/>
            <person name="Ghai R."/>
            <person name="Kavagutti S V."/>
        </authorList>
    </citation>
    <scope>NUCLEOTIDE SEQUENCE</scope>
</reference>
<name>A0A6J5PDU8_9CAUD</name>
<protein>
    <submittedName>
        <fullName evidence="1">Uncharacterized protein</fullName>
    </submittedName>
</protein>
<organism evidence="1">
    <name type="scientific">uncultured Caudovirales phage</name>
    <dbReference type="NCBI Taxonomy" id="2100421"/>
    <lineage>
        <taxon>Viruses</taxon>
        <taxon>Duplodnaviria</taxon>
        <taxon>Heunggongvirae</taxon>
        <taxon>Uroviricota</taxon>
        <taxon>Caudoviricetes</taxon>
        <taxon>Peduoviridae</taxon>
        <taxon>Maltschvirus</taxon>
        <taxon>Maltschvirus maltsch</taxon>
    </lineage>
</organism>
<sequence>MSIPYQLDLAVSMAREHIGLGGLDFHSACTLASEQTFETVPAIARKIIGNSPMTHNEAAAALADLTCVSIAVEEWATYFVCANGNVYEQRWCDGLDTWSRVFPPVVKEPRK</sequence>
<proteinExistence type="predicted"/>
<dbReference type="EMBL" id="LR796813">
    <property type="protein sequence ID" value="CAB4167235.1"/>
    <property type="molecule type" value="Genomic_DNA"/>
</dbReference>